<reference evidence="9 10" key="1">
    <citation type="journal article" date="2007" name="Nature">
        <title>Evolution of genes and genomes on the Drosophila phylogeny.</title>
        <authorList>
            <consortium name="Drosophila 12 Genomes Consortium"/>
            <person name="Clark A.G."/>
            <person name="Eisen M.B."/>
            <person name="Smith D.R."/>
            <person name="Bergman C.M."/>
            <person name="Oliver B."/>
            <person name="Markow T.A."/>
            <person name="Kaufman T.C."/>
            <person name="Kellis M."/>
            <person name="Gelbart W."/>
            <person name="Iyer V.N."/>
            <person name="Pollard D.A."/>
            <person name="Sackton T.B."/>
            <person name="Larracuente A.M."/>
            <person name="Singh N.D."/>
            <person name="Abad J.P."/>
            <person name="Abt D.N."/>
            <person name="Adryan B."/>
            <person name="Aguade M."/>
            <person name="Akashi H."/>
            <person name="Anderson W.W."/>
            <person name="Aquadro C.F."/>
            <person name="Ardell D.H."/>
            <person name="Arguello R."/>
            <person name="Artieri C.G."/>
            <person name="Barbash D.A."/>
            <person name="Barker D."/>
            <person name="Barsanti P."/>
            <person name="Batterham P."/>
            <person name="Batzoglou S."/>
            <person name="Begun D."/>
            <person name="Bhutkar A."/>
            <person name="Blanco E."/>
            <person name="Bosak S.A."/>
            <person name="Bradley R.K."/>
            <person name="Brand A.D."/>
            <person name="Brent M.R."/>
            <person name="Brooks A.N."/>
            <person name="Brown R.H."/>
            <person name="Butlin R.K."/>
            <person name="Caggese C."/>
            <person name="Calvi B.R."/>
            <person name="Bernardo de Carvalho A."/>
            <person name="Caspi A."/>
            <person name="Castrezana S."/>
            <person name="Celniker S.E."/>
            <person name="Chang J.L."/>
            <person name="Chapple C."/>
            <person name="Chatterji S."/>
            <person name="Chinwalla A."/>
            <person name="Civetta A."/>
            <person name="Clifton S.W."/>
            <person name="Comeron J.M."/>
            <person name="Costello J.C."/>
            <person name="Coyne J.A."/>
            <person name="Daub J."/>
            <person name="David R.G."/>
            <person name="Delcher A.L."/>
            <person name="Delehaunty K."/>
            <person name="Do C.B."/>
            <person name="Ebling H."/>
            <person name="Edwards K."/>
            <person name="Eickbush T."/>
            <person name="Evans J.D."/>
            <person name="Filipski A."/>
            <person name="Findeiss S."/>
            <person name="Freyhult E."/>
            <person name="Fulton L."/>
            <person name="Fulton R."/>
            <person name="Garcia A.C."/>
            <person name="Gardiner A."/>
            <person name="Garfield D.A."/>
            <person name="Garvin B.E."/>
            <person name="Gibson G."/>
            <person name="Gilbert D."/>
            <person name="Gnerre S."/>
            <person name="Godfrey J."/>
            <person name="Good R."/>
            <person name="Gotea V."/>
            <person name="Gravely B."/>
            <person name="Greenberg A.J."/>
            <person name="Griffiths-Jones S."/>
            <person name="Gross S."/>
            <person name="Guigo R."/>
            <person name="Gustafson E.A."/>
            <person name="Haerty W."/>
            <person name="Hahn M.W."/>
            <person name="Halligan D.L."/>
            <person name="Halpern A.L."/>
            <person name="Halter G.M."/>
            <person name="Han M.V."/>
            <person name="Heger A."/>
            <person name="Hillier L."/>
            <person name="Hinrichs A.S."/>
            <person name="Holmes I."/>
            <person name="Hoskins R.A."/>
            <person name="Hubisz M.J."/>
            <person name="Hultmark D."/>
            <person name="Huntley M.A."/>
            <person name="Jaffe D.B."/>
            <person name="Jagadeeshan S."/>
            <person name="Jeck W.R."/>
            <person name="Johnson J."/>
            <person name="Jones C.D."/>
            <person name="Jordan W.C."/>
            <person name="Karpen G.H."/>
            <person name="Kataoka E."/>
            <person name="Keightley P.D."/>
            <person name="Kheradpour P."/>
            <person name="Kirkness E.F."/>
            <person name="Koerich L.B."/>
            <person name="Kristiansen K."/>
            <person name="Kudrna D."/>
            <person name="Kulathinal R.J."/>
            <person name="Kumar S."/>
            <person name="Kwok R."/>
            <person name="Lander E."/>
            <person name="Langley C.H."/>
            <person name="Lapoint R."/>
            <person name="Lazzaro B.P."/>
            <person name="Lee S.J."/>
            <person name="Levesque L."/>
            <person name="Li R."/>
            <person name="Lin C.F."/>
            <person name="Lin M.F."/>
            <person name="Lindblad-Toh K."/>
            <person name="Llopart A."/>
            <person name="Long M."/>
            <person name="Low L."/>
            <person name="Lozovsky E."/>
            <person name="Lu J."/>
            <person name="Luo M."/>
            <person name="Machado C.A."/>
            <person name="Makalowski W."/>
            <person name="Marzo M."/>
            <person name="Matsuda M."/>
            <person name="Matzkin L."/>
            <person name="McAllister B."/>
            <person name="McBride C.S."/>
            <person name="McKernan B."/>
            <person name="McKernan K."/>
            <person name="Mendez-Lago M."/>
            <person name="Minx P."/>
            <person name="Mollenhauer M.U."/>
            <person name="Montooth K."/>
            <person name="Mount S.M."/>
            <person name="Mu X."/>
            <person name="Myers E."/>
            <person name="Negre B."/>
            <person name="Newfeld S."/>
            <person name="Nielsen R."/>
            <person name="Noor M.A."/>
            <person name="O'Grady P."/>
            <person name="Pachter L."/>
            <person name="Papaceit M."/>
            <person name="Parisi M.J."/>
            <person name="Parisi M."/>
            <person name="Parts L."/>
            <person name="Pedersen J.S."/>
            <person name="Pesole G."/>
            <person name="Phillippy A.M."/>
            <person name="Ponting C.P."/>
            <person name="Pop M."/>
            <person name="Porcelli D."/>
            <person name="Powell J.R."/>
            <person name="Prohaska S."/>
            <person name="Pruitt K."/>
            <person name="Puig M."/>
            <person name="Quesneville H."/>
            <person name="Ram K.R."/>
            <person name="Rand D."/>
            <person name="Rasmussen M.D."/>
            <person name="Reed L.K."/>
            <person name="Reenan R."/>
            <person name="Reily A."/>
            <person name="Remington K.A."/>
            <person name="Rieger T.T."/>
            <person name="Ritchie M.G."/>
            <person name="Robin C."/>
            <person name="Rogers Y.H."/>
            <person name="Rohde C."/>
            <person name="Rozas J."/>
            <person name="Rubenfield M.J."/>
            <person name="Ruiz A."/>
            <person name="Russo S."/>
            <person name="Salzberg S.L."/>
            <person name="Sanchez-Gracia A."/>
            <person name="Saranga D.J."/>
            <person name="Sato H."/>
            <person name="Schaeffer S.W."/>
            <person name="Schatz M.C."/>
            <person name="Schlenke T."/>
            <person name="Schwartz R."/>
            <person name="Segarra C."/>
            <person name="Singh R.S."/>
            <person name="Sirot L."/>
            <person name="Sirota M."/>
            <person name="Sisneros N.B."/>
            <person name="Smith C.D."/>
            <person name="Smith T.F."/>
            <person name="Spieth J."/>
            <person name="Stage D.E."/>
            <person name="Stark A."/>
            <person name="Stephan W."/>
            <person name="Strausberg R.L."/>
            <person name="Strempel S."/>
            <person name="Sturgill D."/>
            <person name="Sutton G."/>
            <person name="Sutton G.G."/>
            <person name="Tao W."/>
            <person name="Teichmann S."/>
            <person name="Tobari Y.N."/>
            <person name="Tomimura Y."/>
            <person name="Tsolas J.M."/>
            <person name="Valente V.L."/>
            <person name="Venter E."/>
            <person name="Venter J.C."/>
            <person name="Vicario S."/>
            <person name="Vieira F.G."/>
            <person name="Vilella A.J."/>
            <person name="Villasante A."/>
            <person name="Walenz B."/>
            <person name="Wang J."/>
            <person name="Wasserman M."/>
            <person name="Watts T."/>
            <person name="Wilson D."/>
            <person name="Wilson R.K."/>
            <person name="Wing R.A."/>
            <person name="Wolfner M.F."/>
            <person name="Wong A."/>
            <person name="Wong G.K."/>
            <person name="Wu C.I."/>
            <person name="Wu G."/>
            <person name="Yamamoto D."/>
            <person name="Yang H.P."/>
            <person name="Yang S.P."/>
            <person name="Yorke J.A."/>
            <person name="Yoshida K."/>
            <person name="Zdobnov E."/>
            <person name="Zhang P."/>
            <person name="Zhang Y."/>
            <person name="Zimin A.V."/>
            <person name="Baldwin J."/>
            <person name="Abdouelleil A."/>
            <person name="Abdulkadir J."/>
            <person name="Abebe A."/>
            <person name="Abera B."/>
            <person name="Abreu J."/>
            <person name="Acer S.C."/>
            <person name="Aftuck L."/>
            <person name="Alexander A."/>
            <person name="An P."/>
            <person name="Anderson E."/>
            <person name="Anderson S."/>
            <person name="Arachi H."/>
            <person name="Azer M."/>
            <person name="Bachantsang P."/>
            <person name="Barry A."/>
            <person name="Bayul T."/>
            <person name="Berlin A."/>
            <person name="Bessette D."/>
            <person name="Bloom T."/>
            <person name="Blye J."/>
            <person name="Boguslavskiy L."/>
            <person name="Bonnet C."/>
            <person name="Boukhgalter B."/>
            <person name="Bourzgui I."/>
            <person name="Brown A."/>
            <person name="Cahill P."/>
            <person name="Channer S."/>
            <person name="Cheshatsang Y."/>
            <person name="Chuda L."/>
            <person name="Citroen M."/>
            <person name="Collymore A."/>
            <person name="Cooke P."/>
            <person name="Costello M."/>
            <person name="D'Aco K."/>
            <person name="Daza R."/>
            <person name="De Haan G."/>
            <person name="DeGray S."/>
            <person name="DeMaso C."/>
            <person name="Dhargay N."/>
            <person name="Dooley K."/>
            <person name="Dooley E."/>
            <person name="Doricent M."/>
            <person name="Dorje P."/>
            <person name="Dorjee K."/>
            <person name="Dupes A."/>
            <person name="Elong R."/>
            <person name="Falk J."/>
            <person name="Farina A."/>
            <person name="Faro S."/>
            <person name="Ferguson D."/>
            <person name="Fisher S."/>
            <person name="Foley C.D."/>
            <person name="Franke A."/>
            <person name="Friedrich D."/>
            <person name="Gadbois L."/>
            <person name="Gearin G."/>
            <person name="Gearin C.R."/>
            <person name="Giannoukos G."/>
            <person name="Goode T."/>
            <person name="Graham J."/>
            <person name="Grandbois E."/>
            <person name="Grewal S."/>
            <person name="Gyaltsen K."/>
            <person name="Hafez N."/>
            <person name="Hagos B."/>
            <person name="Hall J."/>
            <person name="Henson C."/>
            <person name="Hollinger A."/>
            <person name="Honan T."/>
            <person name="Huard M.D."/>
            <person name="Hughes L."/>
            <person name="Hurhula B."/>
            <person name="Husby M.E."/>
            <person name="Kamat A."/>
            <person name="Kanga B."/>
            <person name="Kashin S."/>
            <person name="Khazanovich D."/>
            <person name="Kisner P."/>
            <person name="Lance K."/>
            <person name="Lara M."/>
            <person name="Lee W."/>
            <person name="Lennon N."/>
            <person name="Letendre F."/>
            <person name="LeVine R."/>
            <person name="Lipovsky A."/>
            <person name="Liu X."/>
            <person name="Liu J."/>
            <person name="Liu S."/>
            <person name="Lokyitsang T."/>
            <person name="Lokyitsang Y."/>
            <person name="Lubonja R."/>
            <person name="Lui A."/>
            <person name="MacDonald P."/>
            <person name="Magnisalis V."/>
            <person name="Maru K."/>
            <person name="Matthews C."/>
            <person name="McCusker W."/>
            <person name="McDonough S."/>
            <person name="Mehta T."/>
            <person name="Meldrim J."/>
            <person name="Meneus L."/>
            <person name="Mihai O."/>
            <person name="Mihalev A."/>
            <person name="Mihova T."/>
            <person name="Mittelman R."/>
            <person name="Mlenga V."/>
            <person name="Montmayeur A."/>
            <person name="Mulrain L."/>
            <person name="Navidi A."/>
            <person name="Naylor J."/>
            <person name="Negash T."/>
            <person name="Nguyen T."/>
            <person name="Nguyen N."/>
            <person name="Nicol R."/>
            <person name="Norbu C."/>
            <person name="Norbu N."/>
            <person name="Novod N."/>
            <person name="O'Neill B."/>
            <person name="Osman S."/>
            <person name="Markiewicz E."/>
            <person name="Oyono O.L."/>
            <person name="Patti C."/>
            <person name="Phunkhang P."/>
            <person name="Pierre F."/>
            <person name="Priest M."/>
            <person name="Raghuraman S."/>
            <person name="Rege F."/>
            <person name="Reyes R."/>
            <person name="Rise C."/>
            <person name="Rogov P."/>
            <person name="Ross K."/>
            <person name="Ryan E."/>
            <person name="Settipalli S."/>
            <person name="Shea T."/>
            <person name="Sherpa N."/>
            <person name="Shi L."/>
            <person name="Shih D."/>
            <person name="Sparrow T."/>
            <person name="Spaulding J."/>
            <person name="Stalker J."/>
            <person name="Stange-Thomann N."/>
            <person name="Stavropoulos S."/>
            <person name="Stone C."/>
            <person name="Strader C."/>
            <person name="Tesfaye S."/>
            <person name="Thomson T."/>
            <person name="Thoulutsang Y."/>
            <person name="Thoulutsang D."/>
            <person name="Topham K."/>
            <person name="Topping I."/>
            <person name="Tsamla T."/>
            <person name="Vassiliev H."/>
            <person name="Vo A."/>
            <person name="Wangchuk T."/>
            <person name="Wangdi T."/>
            <person name="Weiand M."/>
            <person name="Wilkinson J."/>
            <person name="Wilson A."/>
            <person name="Yadav S."/>
            <person name="Young G."/>
            <person name="Yu Q."/>
            <person name="Zembek L."/>
            <person name="Zhong D."/>
            <person name="Zimmer A."/>
            <person name="Zwirko Z."/>
            <person name="Jaffe D.B."/>
            <person name="Alvarez P."/>
            <person name="Brockman W."/>
            <person name="Butler J."/>
            <person name="Chin C."/>
            <person name="Gnerre S."/>
            <person name="Grabherr M."/>
            <person name="Kleber M."/>
            <person name="Mauceli E."/>
            <person name="MacCallum I."/>
        </authorList>
    </citation>
    <scope>NUCLEOTIDE SEQUENCE [LARGE SCALE GENOMIC DNA]</scope>
    <source>
        <strain evidence="10">Tucson 15010-1051.87</strain>
    </source>
</reference>
<sequence length="131" mass="14927">MVFSYKSDLVLKVNTILIVLAISSKVTGYKNTSLTMEPIYWCKFEVFGKVQGVFFRKYTEKQANILGVRGWCKNTKDGTVKGELEGPLGPLNEMKHWLQTEGSPCSKIEKVIFSQTIESDSYRFNGFVIRD</sequence>
<dbReference type="KEGG" id="dvi:6629857"/>
<feature type="active site" evidence="5">
    <location>
        <position position="56"/>
    </location>
</feature>
<feature type="domain" description="Acylphosphatase-like" evidence="8">
    <location>
        <begin position="41"/>
        <end position="131"/>
    </location>
</feature>
<dbReference type="GO" id="GO:0003998">
    <property type="term" value="F:acylphosphatase activity"/>
    <property type="evidence" value="ECO:0007669"/>
    <property type="project" value="UniProtKB-EC"/>
</dbReference>
<dbReference type="EMBL" id="CH940650">
    <property type="protein sequence ID" value="EDW66700.2"/>
    <property type="molecule type" value="Genomic_DNA"/>
</dbReference>
<dbReference type="HOGENOM" id="CLU_141932_0_1_1"/>
<dbReference type="FunFam" id="3.30.70.100:FF:000011">
    <property type="entry name" value="Acylphosphatase"/>
    <property type="match status" value="1"/>
</dbReference>
<evidence type="ECO:0000259" key="8">
    <source>
        <dbReference type="PROSITE" id="PS51160"/>
    </source>
</evidence>
<dbReference type="FunCoup" id="B4LX48">
    <property type="interactions" value="503"/>
</dbReference>
<evidence type="ECO:0000256" key="5">
    <source>
        <dbReference type="PROSITE-ProRule" id="PRU00520"/>
    </source>
</evidence>
<accession>B4LX48</accession>
<dbReference type="InterPro" id="IPR017968">
    <property type="entry name" value="Acylphosphatase_CS"/>
</dbReference>
<protein>
    <recommendedName>
        <fullName evidence="2 5">Acylphosphatase</fullName>
        <ecNumber evidence="2 5">3.6.1.7</ecNumber>
    </recommendedName>
</protein>
<evidence type="ECO:0000256" key="1">
    <source>
        <dbReference type="ARBA" id="ARBA00005614"/>
    </source>
</evidence>
<evidence type="ECO:0000256" key="3">
    <source>
        <dbReference type="ARBA" id="ARBA00022801"/>
    </source>
</evidence>
<evidence type="ECO:0000256" key="7">
    <source>
        <dbReference type="RuleBase" id="RU004168"/>
    </source>
</evidence>
<dbReference type="InterPro" id="IPR001792">
    <property type="entry name" value="Acylphosphatase-like_dom"/>
</dbReference>
<dbReference type="InterPro" id="IPR036046">
    <property type="entry name" value="Acylphosphatase-like_dom_sf"/>
</dbReference>
<dbReference type="PRINTS" id="PR00112">
    <property type="entry name" value="ACYLPHPHTASE"/>
</dbReference>
<gene>
    <name evidence="9" type="primary">Dvir\GJ23483</name>
    <name evidence="9" type="ORF">Dvir_GJ23483</name>
</gene>
<dbReference type="eggNOG" id="KOG3360">
    <property type="taxonomic scope" value="Eukaryota"/>
</dbReference>
<dbReference type="Proteomes" id="UP000008792">
    <property type="component" value="Unassembled WGS sequence"/>
</dbReference>
<keyword evidence="3 5" id="KW-0378">Hydrolase</keyword>
<comment type="catalytic activity">
    <reaction evidence="4 5 6">
        <text>an acyl phosphate + H2O = a carboxylate + phosphate + H(+)</text>
        <dbReference type="Rhea" id="RHEA:14965"/>
        <dbReference type="ChEBI" id="CHEBI:15377"/>
        <dbReference type="ChEBI" id="CHEBI:15378"/>
        <dbReference type="ChEBI" id="CHEBI:29067"/>
        <dbReference type="ChEBI" id="CHEBI:43474"/>
        <dbReference type="ChEBI" id="CHEBI:59918"/>
        <dbReference type="EC" id="3.6.1.7"/>
    </reaction>
</comment>
<dbReference type="PROSITE" id="PS51160">
    <property type="entry name" value="ACYLPHOSPHATASE_3"/>
    <property type="match status" value="1"/>
</dbReference>
<evidence type="ECO:0000313" key="9">
    <source>
        <dbReference type="EMBL" id="EDW66700.2"/>
    </source>
</evidence>
<evidence type="ECO:0000256" key="4">
    <source>
        <dbReference type="ARBA" id="ARBA00047645"/>
    </source>
</evidence>
<dbReference type="PANTHER" id="PTHR10029:SF3">
    <property type="entry name" value="ACYLPHOSPHATASE-RELATED"/>
    <property type="match status" value="1"/>
</dbReference>
<dbReference type="OrthoDB" id="7961613at2759"/>
<dbReference type="AlphaFoldDB" id="B4LX48"/>
<dbReference type="PROSITE" id="PS00151">
    <property type="entry name" value="ACYLPHOSPHATASE_2"/>
    <property type="match status" value="1"/>
</dbReference>
<dbReference type="SUPFAM" id="SSF54975">
    <property type="entry name" value="Acylphosphatase/BLUF domain-like"/>
    <property type="match status" value="1"/>
</dbReference>
<dbReference type="PANTHER" id="PTHR10029">
    <property type="entry name" value="ACYLPHOSPHATASE"/>
    <property type="match status" value="1"/>
</dbReference>
<dbReference type="Gene3D" id="3.30.70.100">
    <property type="match status" value="1"/>
</dbReference>
<dbReference type="EC" id="3.6.1.7" evidence="2 5"/>
<evidence type="ECO:0000256" key="6">
    <source>
        <dbReference type="RuleBase" id="RU000553"/>
    </source>
</evidence>
<name>B4LX48_DROVI</name>
<evidence type="ECO:0000256" key="2">
    <source>
        <dbReference type="ARBA" id="ARBA00012150"/>
    </source>
</evidence>
<dbReference type="InParanoid" id="B4LX48"/>
<organism evidence="9 10">
    <name type="scientific">Drosophila virilis</name>
    <name type="common">Fruit fly</name>
    <dbReference type="NCBI Taxonomy" id="7244"/>
    <lineage>
        <taxon>Eukaryota</taxon>
        <taxon>Metazoa</taxon>
        <taxon>Ecdysozoa</taxon>
        <taxon>Arthropoda</taxon>
        <taxon>Hexapoda</taxon>
        <taxon>Insecta</taxon>
        <taxon>Pterygota</taxon>
        <taxon>Neoptera</taxon>
        <taxon>Endopterygota</taxon>
        <taxon>Diptera</taxon>
        <taxon>Brachycera</taxon>
        <taxon>Muscomorpha</taxon>
        <taxon>Ephydroidea</taxon>
        <taxon>Drosophilidae</taxon>
        <taxon>Drosophila</taxon>
    </lineage>
</organism>
<feature type="active site" evidence="5">
    <location>
        <position position="74"/>
    </location>
</feature>
<proteinExistence type="inferred from homology"/>
<keyword evidence="10" id="KW-1185">Reference proteome</keyword>
<comment type="similarity">
    <text evidence="1 7">Belongs to the acylphosphatase family.</text>
</comment>
<dbReference type="InterPro" id="IPR020456">
    <property type="entry name" value="Acylphosphatase"/>
</dbReference>
<evidence type="ECO:0000313" key="10">
    <source>
        <dbReference type="Proteomes" id="UP000008792"/>
    </source>
</evidence>
<dbReference type="Pfam" id="PF00708">
    <property type="entry name" value="Acylphosphatase"/>
    <property type="match status" value="1"/>
</dbReference>
<dbReference type="PROSITE" id="PS00150">
    <property type="entry name" value="ACYLPHOSPHATASE_1"/>
    <property type="match status" value="1"/>
</dbReference>